<dbReference type="Proteomes" id="UP000507470">
    <property type="component" value="Unassembled WGS sequence"/>
</dbReference>
<dbReference type="PANTHER" id="PTHR10773">
    <property type="entry name" value="DNA-DIRECTED RNA POLYMERASES I, II, AND III SUBUNIT RPABC2"/>
    <property type="match status" value="1"/>
</dbReference>
<reference evidence="2 3" key="1">
    <citation type="submission" date="2020-06" db="EMBL/GenBank/DDBJ databases">
        <authorList>
            <person name="Li R."/>
            <person name="Bekaert M."/>
        </authorList>
    </citation>
    <scope>NUCLEOTIDE SEQUENCE [LARGE SCALE GENOMIC DNA]</scope>
    <source>
        <strain evidence="3">wild</strain>
    </source>
</reference>
<keyword evidence="3" id="KW-1185">Reference proteome</keyword>
<organism evidence="2 3">
    <name type="scientific">Mytilus coruscus</name>
    <name type="common">Sea mussel</name>
    <dbReference type="NCBI Taxonomy" id="42192"/>
    <lineage>
        <taxon>Eukaryota</taxon>
        <taxon>Metazoa</taxon>
        <taxon>Spiralia</taxon>
        <taxon>Lophotrochozoa</taxon>
        <taxon>Mollusca</taxon>
        <taxon>Bivalvia</taxon>
        <taxon>Autobranchia</taxon>
        <taxon>Pteriomorphia</taxon>
        <taxon>Mytilida</taxon>
        <taxon>Mytiloidea</taxon>
        <taxon>Mytilidae</taxon>
        <taxon>Mytilinae</taxon>
        <taxon>Mytilus</taxon>
    </lineage>
</organism>
<evidence type="ECO:0000313" key="3">
    <source>
        <dbReference type="Proteomes" id="UP000507470"/>
    </source>
</evidence>
<protein>
    <submittedName>
        <fullName evidence="2">Uncharacterized protein</fullName>
    </submittedName>
</protein>
<dbReference type="PANTHER" id="PTHR10773:SF19">
    <property type="match status" value="1"/>
</dbReference>
<feature type="compositionally biased region" description="Low complexity" evidence="1">
    <location>
        <begin position="68"/>
        <end position="88"/>
    </location>
</feature>
<evidence type="ECO:0000256" key="1">
    <source>
        <dbReference type="SAM" id="MobiDB-lite"/>
    </source>
</evidence>
<accession>A0A6J8A5I9</accession>
<gene>
    <name evidence="2" type="ORF">MCOR_3642</name>
</gene>
<name>A0A6J8A5I9_MYTCO</name>
<dbReference type="EMBL" id="CACVKT020000621">
    <property type="protein sequence ID" value="CAC5361541.1"/>
    <property type="molecule type" value="Genomic_DNA"/>
</dbReference>
<dbReference type="OrthoDB" id="6108636at2759"/>
<evidence type="ECO:0000313" key="2">
    <source>
        <dbReference type="EMBL" id="CAC5361541.1"/>
    </source>
</evidence>
<proteinExistence type="predicted"/>
<feature type="region of interest" description="Disordered" evidence="1">
    <location>
        <begin position="64"/>
        <end position="110"/>
    </location>
</feature>
<dbReference type="AlphaFoldDB" id="A0A6J8A5I9"/>
<sequence length="658" mass="76879">MDDINTTIIHVSTEEELLQAIQDTDENTTLIVIEEPCQTNQNENIKDTNEIIKDKYKQLISTQSNKINVNSDQNNNTNENNESTNNEDTNNESKQGSRKRKRQTQNWKQNVRKRYRQSGKEYINAKGKTVESKRIKTRKDCKGHCKYKCSDKISTSERKRLFDSFWSLNDSAKNVFYSRTVIRYKTKRHRTSKQNSRKQFSYEYNFILGLIKVRVCKEFYLSTLDISARRIQWYFDHKNPDFEDKRGQHIKYKIPEAALCIIRDHINSFPRVESHYCRANSSRKYLEPTLSLSKMYQLYTEKCRSKSIKVEKSHIYRSIFNSEFNLGFHIPKKDRCDQCEEFKSSSKNNVLTDEFKKKYENHIENKNNAKVERDQDRHSIKPVVCFDMQNVITCPRANISNFFYKRKLNMYNLTAHFSLNKCAYNAVWPETLAGRGGNEIASALIVILKNILAEFKTLDTITLWSDSCVPQNRNSLMLSALKNLLYTTPTLTTIEQNFSEAGHSTIQEVDNVHSHIEKALHLNEIYSPVSCMRVLTNVRKRSMKVIQMKESDFMNFQKASLSYAFSEVPFTKVSQLKLNSSMPCHVKYKKAYGDESYTEVSVRKQTRKGSGGISGFTPPKIVKLGKTPTLSKEKIADIKTMYKYMPVNDRRYFEKVLK</sequence>